<evidence type="ECO:0000256" key="12">
    <source>
        <dbReference type="SAM" id="Coils"/>
    </source>
</evidence>
<dbReference type="GO" id="GO:0035861">
    <property type="term" value="C:site of double-strand break"/>
    <property type="evidence" value="ECO:0007669"/>
    <property type="project" value="TreeGrafter"/>
</dbReference>
<dbReference type="GO" id="GO:0003684">
    <property type="term" value="F:damaged DNA binding"/>
    <property type="evidence" value="ECO:0007669"/>
    <property type="project" value="TreeGrafter"/>
</dbReference>
<keyword evidence="8 12" id="KW-0175">Coiled coil</keyword>
<organism evidence="13 14">
    <name type="scientific">Araneus ventricosus</name>
    <name type="common">Orbweaver spider</name>
    <name type="synonym">Epeira ventricosa</name>
    <dbReference type="NCBI Taxonomy" id="182803"/>
    <lineage>
        <taxon>Eukaryota</taxon>
        <taxon>Metazoa</taxon>
        <taxon>Ecdysozoa</taxon>
        <taxon>Arthropoda</taxon>
        <taxon>Chelicerata</taxon>
        <taxon>Arachnida</taxon>
        <taxon>Araneae</taxon>
        <taxon>Araneomorphae</taxon>
        <taxon>Entelegynae</taxon>
        <taxon>Araneoidea</taxon>
        <taxon>Araneidae</taxon>
        <taxon>Araneus</taxon>
    </lineage>
</organism>
<evidence type="ECO:0000313" key="13">
    <source>
        <dbReference type="EMBL" id="GBL76171.1"/>
    </source>
</evidence>
<comment type="caution">
    <text evidence="13">The sequence shown here is derived from an EMBL/GenBank/DDBJ whole genome shotgun (WGS) entry which is preliminary data.</text>
</comment>
<keyword evidence="14" id="KW-1185">Reference proteome</keyword>
<feature type="coiled-coil region" evidence="12">
    <location>
        <begin position="154"/>
        <end position="191"/>
    </location>
</feature>
<keyword evidence="4" id="KW-0158">Chromosome</keyword>
<proteinExistence type="inferred from homology"/>
<keyword evidence="10" id="KW-0234">DNA repair</keyword>
<dbReference type="PANTHER" id="PTHR19306:SF6">
    <property type="entry name" value="STRUCTURAL MAINTENANCE OF CHROMOSOMES PROTEIN 6"/>
    <property type="match status" value="1"/>
</dbReference>
<reference evidence="13 14" key="1">
    <citation type="journal article" date="2019" name="Sci. Rep.">
        <title>Orb-weaving spider Araneus ventricosus genome elucidates the spidroin gene catalogue.</title>
        <authorList>
            <person name="Kono N."/>
            <person name="Nakamura H."/>
            <person name="Ohtoshi R."/>
            <person name="Moran D.A.P."/>
            <person name="Shinohara A."/>
            <person name="Yoshida Y."/>
            <person name="Fujiwara M."/>
            <person name="Mori M."/>
            <person name="Tomita M."/>
            <person name="Arakawa K."/>
        </authorList>
    </citation>
    <scope>NUCLEOTIDE SEQUENCE [LARGE SCALE GENOMIC DNA]</scope>
</reference>
<dbReference type="GO" id="GO:0030915">
    <property type="term" value="C:Smc5-Smc6 complex"/>
    <property type="evidence" value="ECO:0007669"/>
    <property type="project" value="TreeGrafter"/>
</dbReference>
<dbReference type="Gene3D" id="3.40.50.300">
    <property type="entry name" value="P-loop containing nucleotide triphosphate hydrolases"/>
    <property type="match status" value="1"/>
</dbReference>
<evidence type="ECO:0000256" key="2">
    <source>
        <dbReference type="ARBA" id="ARBA00004286"/>
    </source>
</evidence>
<evidence type="ECO:0000256" key="11">
    <source>
        <dbReference type="ARBA" id="ARBA00023242"/>
    </source>
</evidence>
<evidence type="ECO:0000256" key="1">
    <source>
        <dbReference type="ARBA" id="ARBA00004123"/>
    </source>
</evidence>
<evidence type="ECO:0000256" key="6">
    <source>
        <dbReference type="ARBA" id="ARBA00022763"/>
    </source>
</evidence>
<feature type="coiled-coil region" evidence="12">
    <location>
        <begin position="236"/>
        <end position="287"/>
    </location>
</feature>
<accession>A0A4Y2A8I7</accession>
<evidence type="ECO:0000256" key="4">
    <source>
        <dbReference type="ARBA" id="ARBA00022454"/>
    </source>
</evidence>
<dbReference type="AlphaFoldDB" id="A0A4Y2A8I7"/>
<dbReference type="GO" id="GO:0000724">
    <property type="term" value="P:double-strand break repair via homologous recombination"/>
    <property type="evidence" value="ECO:0007669"/>
    <property type="project" value="TreeGrafter"/>
</dbReference>
<keyword evidence="7" id="KW-0067">ATP-binding</keyword>
<keyword evidence="11" id="KW-0539">Nucleus</keyword>
<dbReference type="PANTHER" id="PTHR19306">
    <property type="entry name" value="STRUCTURAL MAINTENANCE OF CHROMOSOMES 5,6 SMC5, SMC6"/>
    <property type="match status" value="1"/>
</dbReference>
<evidence type="ECO:0000256" key="3">
    <source>
        <dbReference type="ARBA" id="ARBA00006793"/>
    </source>
</evidence>
<dbReference type="EMBL" id="BGPR01000009">
    <property type="protein sequence ID" value="GBL76171.1"/>
    <property type="molecule type" value="Genomic_DNA"/>
</dbReference>
<dbReference type="InterPro" id="IPR027417">
    <property type="entry name" value="P-loop_NTPase"/>
</dbReference>
<evidence type="ECO:0000256" key="5">
    <source>
        <dbReference type="ARBA" id="ARBA00022741"/>
    </source>
</evidence>
<dbReference type="SUPFAM" id="SSF52540">
    <property type="entry name" value="P-loop containing nucleoside triphosphate hydrolases"/>
    <property type="match status" value="1"/>
</dbReference>
<gene>
    <name evidence="13" type="primary">SMC6</name>
    <name evidence="13" type="ORF">AVEN_234453_1</name>
</gene>
<keyword evidence="9" id="KW-0233">DNA recombination</keyword>
<name>A0A4Y2A8I7_ARAVE</name>
<keyword evidence="6" id="KW-0227">DNA damage</keyword>
<evidence type="ECO:0000256" key="8">
    <source>
        <dbReference type="ARBA" id="ARBA00023054"/>
    </source>
</evidence>
<dbReference type="GO" id="GO:0003697">
    <property type="term" value="F:single-stranded DNA binding"/>
    <property type="evidence" value="ECO:0007669"/>
    <property type="project" value="TreeGrafter"/>
</dbReference>
<dbReference type="OrthoDB" id="10072614at2759"/>
<dbReference type="GO" id="GO:0005524">
    <property type="term" value="F:ATP binding"/>
    <property type="evidence" value="ECO:0007669"/>
    <property type="project" value="UniProtKB-KW"/>
</dbReference>
<evidence type="ECO:0000313" key="14">
    <source>
        <dbReference type="Proteomes" id="UP000499080"/>
    </source>
</evidence>
<dbReference type="Proteomes" id="UP000499080">
    <property type="component" value="Unassembled WGS sequence"/>
</dbReference>
<comment type="subcellular location">
    <subcellularLocation>
        <location evidence="2">Chromosome</location>
    </subcellularLocation>
    <subcellularLocation>
        <location evidence="1">Nucleus</location>
    </subcellularLocation>
</comment>
<evidence type="ECO:0000256" key="9">
    <source>
        <dbReference type="ARBA" id="ARBA00023172"/>
    </source>
</evidence>
<sequence length="541" mass="62999">MYLEVKDPKWAAAVEFATTGGLLNSFCVDNHQDSQLLRYILGKYYQKPPAIIVSQYESQMFDVQHGRVQSAFPSVLDMLIIKNYLVANCLIDQAQIEKKILVEDETAGAGLMRNPPNNCYSAYFMNCDQICFNPSRLYSYGKRIPRSRLSAIRAEDVKNLENDKEEKMARIKQLSERIETLMNAKESLPEKIGKLERDVVKISTEYEKNLRAIKELQCKEETKDVNCLQEDLQPLYHSYEQKKEEIKQQSQLLSELESKKLDLERKIDTLSAQLKSLDEDFQRLHTKISRISKLKENFASGKKKYETELKYKENEYKTDQKVLEDLQSKLDIMRARAESTCPRINTERSSEDISRLIEETKRVVEAQSNCGGENLIEKYKEKLDNLRRAEMDLKRIEKHLIRIGEMLKVRNANFQKIRKNTELLIGLTFTTILSGNGYTGHLIFDQTNRTLTMDVSTRASDRTRKNHSSLSGGERSFVTIAFLLALWERTKMPFRILDEYDVFMLLVIRKILLVPLCLKNFLISLSVTKFHINYKFIRKDD</sequence>
<evidence type="ECO:0000256" key="10">
    <source>
        <dbReference type="ARBA" id="ARBA00023204"/>
    </source>
</evidence>
<evidence type="ECO:0000256" key="7">
    <source>
        <dbReference type="ARBA" id="ARBA00022840"/>
    </source>
</evidence>
<dbReference type="GO" id="GO:0005634">
    <property type="term" value="C:nucleus"/>
    <property type="evidence" value="ECO:0007669"/>
    <property type="project" value="UniProtKB-SubCell"/>
</dbReference>
<comment type="similarity">
    <text evidence="3">Belongs to the SMC family. SMC6 subfamily.</text>
</comment>
<keyword evidence="5" id="KW-0547">Nucleotide-binding</keyword>
<protein>
    <submittedName>
        <fullName evidence="13">Structural maintenance of chromosomes protein 6</fullName>
    </submittedName>
</protein>